<evidence type="ECO:0000313" key="3">
    <source>
        <dbReference type="Proteomes" id="UP000274429"/>
    </source>
</evidence>
<dbReference type="Proteomes" id="UP000274429">
    <property type="component" value="Unassembled WGS sequence"/>
</dbReference>
<evidence type="ECO:0000256" key="1">
    <source>
        <dbReference type="SAM" id="MobiDB-lite"/>
    </source>
</evidence>
<proteinExistence type="predicted"/>
<feature type="compositionally biased region" description="Pro residues" evidence="1">
    <location>
        <begin position="23"/>
        <end position="37"/>
    </location>
</feature>
<evidence type="ECO:0000313" key="4">
    <source>
        <dbReference type="WBParaSite" id="TTAC_0000837401-mRNA-1"/>
    </source>
</evidence>
<gene>
    <name evidence="2" type="ORF">TTAC_LOCUS8359</name>
</gene>
<feature type="region of interest" description="Disordered" evidence="1">
    <location>
        <begin position="15"/>
        <end position="50"/>
    </location>
</feature>
<reference evidence="4" key="1">
    <citation type="submission" date="2017-02" db="UniProtKB">
        <authorList>
            <consortium name="WormBaseParasite"/>
        </authorList>
    </citation>
    <scope>IDENTIFICATION</scope>
</reference>
<name>A0A0R3X4M7_HYDTA</name>
<dbReference type="EMBL" id="UYWX01020490">
    <property type="protein sequence ID" value="VDM32896.1"/>
    <property type="molecule type" value="Genomic_DNA"/>
</dbReference>
<reference evidence="2 3" key="2">
    <citation type="submission" date="2018-11" db="EMBL/GenBank/DDBJ databases">
        <authorList>
            <consortium name="Pathogen Informatics"/>
        </authorList>
    </citation>
    <scope>NUCLEOTIDE SEQUENCE [LARGE SCALE GENOMIC DNA]</scope>
</reference>
<keyword evidence="3" id="KW-1185">Reference proteome</keyword>
<dbReference type="WBParaSite" id="TTAC_0000837401-mRNA-1">
    <property type="protein sequence ID" value="TTAC_0000837401-mRNA-1"/>
    <property type="gene ID" value="TTAC_0000837401"/>
</dbReference>
<dbReference type="AlphaFoldDB" id="A0A0R3X4M7"/>
<protein>
    <submittedName>
        <fullName evidence="4">MIB/HERC2 domain-containing protein</fullName>
    </submittedName>
</protein>
<organism evidence="4">
    <name type="scientific">Hydatigena taeniaeformis</name>
    <name type="common">Feline tapeworm</name>
    <name type="synonym">Taenia taeniaeformis</name>
    <dbReference type="NCBI Taxonomy" id="6205"/>
    <lineage>
        <taxon>Eukaryota</taxon>
        <taxon>Metazoa</taxon>
        <taxon>Spiralia</taxon>
        <taxon>Lophotrochozoa</taxon>
        <taxon>Platyhelminthes</taxon>
        <taxon>Cestoda</taxon>
        <taxon>Eucestoda</taxon>
        <taxon>Cyclophyllidea</taxon>
        <taxon>Taeniidae</taxon>
        <taxon>Hydatigera</taxon>
    </lineage>
</organism>
<evidence type="ECO:0000313" key="2">
    <source>
        <dbReference type="EMBL" id="VDM32896.1"/>
    </source>
</evidence>
<sequence>MAVRVALVVRCELRGGEGTTHNYPPPPPPMQPQPQPQPTGVREATGRARDCHVSSHDGLRVWVVWQARARSRGYGVKTTGYAIHSIVQLKYY</sequence>
<accession>A0A0R3X4M7</accession>